<comment type="caution">
    <text evidence="2">The sequence shown here is derived from an EMBL/GenBank/DDBJ whole genome shotgun (WGS) entry which is preliminary data.</text>
</comment>
<feature type="transmembrane region" description="Helical" evidence="1">
    <location>
        <begin position="43"/>
        <end position="64"/>
    </location>
</feature>
<sequence>MVDSDLKDLFRDVLTDEPPITASIQEDLARGRARRTRRRQRRLTVTGAALAAAGTTALLVPALVDDDPVPAASDEVWPYSTSASSDVASVVPQFGGPMPSSADAGPESDATADPLERVVWAAVRSALPADLSPTEPGFAVQGLGEGYGLSFTAVRGEAVFTVDVVVQAAPPELGVFRPCTEPAQTPDAVDLWSACSQGWDDEDRWRVVGHAGDVTGVAVAEGGSAAVTVVWSTLIDHRPSDQKDLAGTFSPEEANAIAEAAWRAGSRYDADELVVGTGPGWDVDAVRRDFQGIEAILEAAAGPVEELSADTSRDHVAATYATQAGNVTVTMWASSERYYAGLCWILTACEQWPGSIDYFAALDDSAPSMGSTAVAIGRQLQVAIDTTGTNGFVDFVMPITAALGMTSAQE</sequence>
<protein>
    <submittedName>
        <fullName evidence="2">Uncharacterized protein</fullName>
    </submittedName>
</protein>
<evidence type="ECO:0000313" key="2">
    <source>
        <dbReference type="EMBL" id="PZF85939.1"/>
    </source>
</evidence>
<reference evidence="2 3" key="1">
    <citation type="submission" date="2018-01" db="EMBL/GenBank/DDBJ databases">
        <title>Draft genome sequence of Jiangella sp. GTF31.</title>
        <authorList>
            <person name="Sahin N."/>
            <person name="Ay H."/>
            <person name="Saygin H."/>
        </authorList>
    </citation>
    <scope>NUCLEOTIDE SEQUENCE [LARGE SCALE GENOMIC DNA]</scope>
    <source>
        <strain evidence="2 3">GTF31</strain>
    </source>
</reference>
<keyword evidence="1" id="KW-0812">Transmembrane</keyword>
<dbReference type="Proteomes" id="UP000248764">
    <property type="component" value="Unassembled WGS sequence"/>
</dbReference>
<keyword evidence="1" id="KW-1133">Transmembrane helix</keyword>
<keyword evidence="1" id="KW-0472">Membrane</keyword>
<keyword evidence="3" id="KW-1185">Reference proteome</keyword>
<dbReference type="EMBL" id="POTW01000005">
    <property type="protein sequence ID" value="PZF85939.1"/>
    <property type="molecule type" value="Genomic_DNA"/>
</dbReference>
<evidence type="ECO:0000313" key="3">
    <source>
        <dbReference type="Proteomes" id="UP000248764"/>
    </source>
</evidence>
<proteinExistence type="predicted"/>
<organism evidence="2 3">
    <name type="scientific">Jiangella anatolica</name>
    <dbReference type="NCBI Taxonomy" id="2670374"/>
    <lineage>
        <taxon>Bacteria</taxon>
        <taxon>Bacillati</taxon>
        <taxon>Actinomycetota</taxon>
        <taxon>Actinomycetes</taxon>
        <taxon>Jiangellales</taxon>
        <taxon>Jiangellaceae</taxon>
        <taxon>Jiangella</taxon>
    </lineage>
</organism>
<accession>A0A2W2CCH4</accession>
<evidence type="ECO:0000256" key="1">
    <source>
        <dbReference type="SAM" id="Phobius"/>
    </source>
</evidence>
<name>A0A2W2CCH4_9ACTN</name>
<gene>
    <name evidence="2" type="ORF">C1I92_03435</name>
</gene>
<dbReference type="RefSeq" id="WP_111253261.1">
    <property type="nucleotide sequence ID" value="NZ_POTW01000005.1"/>
</dbReference>
<dbReference type="AlphaFoldDB" id="A0A2W2CCH4"/>